<dbReference type="OrthoDB" id="2121319at2759"/>
<sequence length="641" mass="69394">MSAATKKPLSGTPSGRRPSTDPPGARTPVAGRSPAPSSPTANSTPRTRSIRGGGHHISARGSISRPGAGISNLSQNSVNSDVDEDARAEAVAALDDLKERLHKAETAAEQYQKQSQVLQSRLDESVKEHEKLEERLHEADEKLEQLENEKSKALKKSRELENIYEGERSSMTKEREEMATREEEMQTIIQRLKDSLSSKSNVDEESRLSRRSNNSSPNLEGQFAPPSATGLNRSDSRNNSKLVLQKDKLIESLRLELAEAQIKLVESENMGGGRMQEVERLLLEARMTNARLMEDNESYQLLLSEKTLAGDFSKSEFMGSAANQDALSALEGRAAAPSLADELSDLAEGESDNYRRLEAELKSAKDQNKALTLYINKIIERLLMHQDFEAILDQSSAFKPGAAGANTEKDLPPPPPPKEQASGASVLQRAKSVAMGASKRPRPQSQMPVATSGFSDPDTAPSIPFGLNRSTSFRTGRPMSEQYTSGHGAASVINQMYRGGQTSPPLHGPRTPRSSQSFFAPPASGGNPNAQHRAPSVGQIPTSGNFPGMKSETSSTSGDSGEVSTPPSQSPPRGGEKATTFAGNKPRPLRLVQDQNESMRKTSAELEDEKRAKRASWIGWAFGAKKDEAVAGGFGEEIIKE</sequence>
<feature type="compositionally biased region" description="Basic and acidic residues" evidence="2">
    <location>
        <begin position="597"/>
        <end position="611"/>
    </location>
</feature>
<protein>
    <recommendedName>
        <fullName evidence="5">M protein, serotype 2.1</fullName>
    </recommendedName>
</protein>
<feature type="compositionally biased region" description="Polar residues" evidence="2">
    <location>
        <begin position="109"/>
        <end position="119"/>
    </location>
</feature>
<feature type="coiled-coil region" evidence="1">
    <location>
        <begin position="340"/>
        <end position="374"/>
    </location>
</feature>
<feature type="compositionally biased region" description="Low complexity" evidence="2">
    <location>
        <begin position="551"/>
        <end position="565"/>
    </location>
</feature>
<gene>
    <name evidence="3" type="ORF">HYFRA_00001095</name>
</gene>
<keyword evidence="1" id="KW-0175">Coiled coil</keyword>
<feature type="compositionally biased region" description="Polar residues" evidence="2">
    <location>
        <begin position="71"/>
        <end position="80"/>
    </location>
</feature>
<evidence type="ECO:0000313" key="3">
    <source>
        <dbReference type="EMBL" id="CAG8952349.1"/>
    </source>
</evidence>
<accession>A0A9N9KR28</accession>
<evidence type="ECO:0008006" key="5">
    <source>
        <dbReference type="Google" id="ProtNLM"/>
    </source>
</evidence>
<feature type="region of interest" description="Disordered" evidence="2">
    <location>
        <begin position="399"/>
        <end position="485"/>
    </location>
</feature>
<feature type="compositionally biased region" description="Low complexity" evidence="2">
    <location>
        <begin position="32"/>
        <end position="47"/>
    </location>
</feature>
<evidence type="ECO:0000256" key="2">
    <source>
        <dbReference type="SAM" id="MobiDB-lite"/>
    </source>
</evidence>
<evidence type="ECO:0000313" key="4">
    <source>
        <dbReference type="Proteomes" id="UP000696280"/>
    </source>
</evidence>
<dbReference type="PANTHER" id="PTHR38120">
    <property type="entry name" value="EXPRESSED PROTEIN"/>
    <property type="match status" value="1"/>
</dbReference>
<evidence type="ECO:0000256" key="1">
    <source>
        <dbReference type="SAM" id="Coils"/>
    </source>
</evidence>
<feature type="region of interest" description="Disordered" evidence="2">
    <location>
        <begin position="105"/>
        <end position="239"/>
    </location>
</feature>
<comment type="caution">
    <text evidence="3">The sequence shown here is derived from an EMBL/GenBank/DDBJ whole genome shotgun (WGS) entry which is preliminary data.</text>
</comment>
<dbReference type="AlphaFoldDB" id="A0A9N9KR28"/>
<feature type="region of interest" description="Disordered" evidence="2">
    <location>
        <begin position="497"/>
        <end position="612"/>
    </location>
</feature>
<organism evidence="3 4">
    <name type="scientific">Hymenoscyphus fraxineus</name>
    <dbReference type="NCBI Taxonomy" id="746836"/>
    <lineage>
        <taxon>Eukaryota</taxon>
        <taxon>Fungi</taxon>
        <taxon>Dikarya</taxon>
        <taxon>Ascomycota</taxon>
        <taxon>Pezizomycotina</taxon>
        <taxon>Leotiomycetes</taxon>
        <taxon>Helotiales</taxon>
        <taxon>Helotiaceae</taxon>
        <taxon>Hymenoscyphus</taxon>
    </lineage>
</organism>
<feature type="compositionally biased region" description="Polar residues" evidence="2">
    <location>
        <begin position="443"/>
        <end position="454"/>
    </location>
</feature>
<keyword evidence="4" id="KW-1185">Reference proteome</keyword>
<feature type="coiled-coil region" evidence="1">
    <location>
        <begin position="250"/>
        <end position="295"/>
    </location>
</feature>
<feature type="compositionally biased region" description="Basic and acidic residues" evidence="2">
    <location>
        <begin position="191"/>
        <end position="208"/>
    </location>
</feature>
<dbReference type="PANTHER" id="PTHR38120:SF1">
    <property type="entry name" value="M PROTEIN, SEROTYPE 2.1"/>
    <property type="match status" value="1"/>
</dbReference>
<feature type="compositionally biased region" description="Low complexity" evidence="2">
    <location>
        <begin position="211"/>
        <end position="220"/>
    </location>
</feature>
<reference evidence="3" key="1">
    <citation type="submission" date="2021-07" db="EMBL/GenBank/DDBJ databases">
        <authorList>
            <person name="Durling M."/>
        </authorList>
    </citation>
    <scope>NUCLEOTIDE SEQUENCE</scope>
</reference>
<proteinExistence type="predicted"/>
<name>A0A9N9KR28_9HELO</name>
<dbReference type="EMBL" id="CAJVRL010000045">
    <property type="protein sequence ID" value="CAG8952349.1"/>
    <property type="molecule type" value="Genomic_DNA"/>
</dbReference>
<dbReference type="Proteomes" id="UP000696280">
    <property type="component" value="Unassembled WGS sequence"/>
</dbReference>
<feature type="region of interest" description="Disordered" evidence="2">
    <location>
        <begin position="1"/>
        <end position="84"/>
    </location>
</feature>
<feature type="compositionally biased region" description="Basic and acidic residues" evidence="2">
    <location>
        <begin position="121"/>
        <end position="184"/>
    </location>
</feature>